<dbReference type="SMART" id="SM00473">
    <property type="entry name" value="PAN_AP"/>
    <property type="match status" value="2"/>
</dbReference>
<evidence type="ECO:0000256" key="3">
    <source>
        <dbReference type="ARBA" id="ARBA00022475"/>
    </source>
</evidence>
<evidence type="ECO:0000256" key="16">
    <source>
        <dbReference type="SAM" id="MobiDB-lite"/>
    </source>
</evidence>
<evidence type="ECO:0000259" key="18">
    <source>
        <dbReference type="SMART" id="SM00473"/>
    </source>
</evidence>
<evidence type="ECO:0000256" key="8">
    <source>
        <dbReference type="ARBA" id="ARBA00022777"/>
    </source>
</evidence>
<gene>
    <name evidence="19" type="ORF">PLOB_00021255</name>
</gene>
<keyword evidence="8" id="KW-0418">Kinase</keyword>
<keyword evidence="11" id="KW-0472">Membrane</keyword>
<evidence type="ECO:0000256" key="9">
    <source>
        <dbReference type="ARBA" id="ARBA00022840"/>
    </source>
</evidence>
<feature type="compositionally biased region" description="Gly residues" evidence="16">
    <location>
        <begin position="263"/>
        <end position="272"/>
    </location>
</feature>
<evidence type="ECO:0000256" key="7">
    <source>
        <dbReference type="ARBA" id="ARBA00022741"/>
    </source>
</evidence>
<evidence type="ECO:0000256" key="4">
    <source>
        <dbReference type="ARBA" id="ARBA00022679"/>
    </source>
</evidence>
<organism evidence="19 20">
    <name type="scientific">Porites lobata</name>
    <dbReference type="NCBI Taxonomy" id="104759"/>
    <lineage>
        <taxon>Eukaryota</taxon>
        <taxon>Metazoa</taxon>
        <taxon>Cnidaria</taxon>
        <taxon>Anthozoa</taxon>
        <taxon>Hexacorallia</taxon>
        <taxon>Scleractinia</taxon>
        <taxon>Fungiina</taxon>
        <taxon>Poritidae</taxon>
        <taxon>Porites</taxon>
    </lineage>
</organism>
<keyword evidence="5" id="KW-0812">Transmembrane</keyword>
<feature type="domain" description="Apple" evidence="18">
    <location>
        <begin position="340"/>
        <end position="424"/>
    </location>
</feature>
<dbReference type="EC" id="2.7.10.1" evidence="2"/>
<keyword evidence="15" id="KW-0325">Glycoprotein</keyword>
<dbReference type="InterPro" id="IPR003609">
    <property type="entry name" value="Pan_app"/>
</dbReference>
<dbReference type="Gene3D" id="3.50.4.10">
    <property type="entry name" value="Hepatocyte Growth Factor"/>
    <property type="match status" value="1"/>
</dbReference>
<comment type="subcellular location">
    <subcellularLocation>
        <location evidence="1">Cell membrane</location>
        <topology evidence="1">Single-pass type I membrane protein</topology>
    </subcellularLocation>
</comment>
<keyword evidence="9" id="KW-0067">ATP-binding</keyword>
<keyword evidence="14" id="KW-0675">Receptor</keyword>
<feature type="region of interest" description="Disordered" evidence="16">
    <location>
        <begin position="255"/>
        <end position="276"/>
    </location>
</feature>
<feature type="signal peptide" evidence="17">
    <location>
        <begin position="1"/>
        <end position="17"/>
    </location>
</feature>
<keyword evidence="10" id="KW-1133">Transmembrane helix</keyword>
<evidence type="ECO:0000256" key="12">
    <source>
        <dbReference type="ARBA" id="ARBA00023137"/>
    </source>
</evidence>
<dbReference type="Pfam" id="PF00024">
    <property type="entry name" value="PAN_1"/>
    <property type="match status" value="2"/>
</dbReference>
<dbReference type="Proteomes" id="UP001159405">
    <property type="component" value="Unassembled WGS sequence"/>
</dbReference>
<evidence type="ECO:0000256" key="5">
    <source>
        <dbReference type="ARBA" id="ARBA00022692"/>
    </source>
</evidence>
<evidence type="ECO:0000313" key="20">
    <source>
        <dbReference type="Proteomes" id="UP001159405"/>
    </source>
</evidence>
<keyword evidence="13" id="KW-1015">Disulfide bond</keyword>
<keyword evidence="12" id="KW-0829">Tyrosine-protein kinase</keyword>
<dbReference type="SUPFAM" id="SSF57414">
    <property type="entry name" value="Hairpin loop containing domain-like"/>
    <property type="match status" value="1"/>
</dbReference>
<reference evidence="19 20" key="1">
    <citation type="submission" date="2022-05" db="EMBL/GenBank/DDBJ databases">
        <authorList>
            <consortium name="Genoscope - CEA"/>
            <person name="William W."/>
        </authorList>
    </citation>
    <scope>NUCLEOTIDE SEQUENCE [LARGE SCALE GENOMIC DNA]</scope>
</reference>
<comment type="caution">
    <text evidence="19">The sequence shown here is derived from an EMBL/GenBank/DDBJ whole genome shotgun (WGS) entry which is preliminary data.</text>
</comment>
<evidence type="ECO:0000256" key="1">
    <source>
        <dbReference type="ARBA" id="ARBA00004251"/>
    </source>
</evidence>
<keyword evidence="20" id="KW-1185">Reference proteome</keyword>
<dbReference type="InterPro" id="IPR055163">
    <property type="entry name" value="ALK/LTK-like_GRD"/>
</dbReference>
<protein>
    <recommendedName>
        <fullName evidence="2">receptor protein-tyrosine kinase</fullName>
        <ecNumber evidence="2">2.7.10.1</ecNumber>
    </recommendedName>
</protein>
<evidence type="ECO:0000256" key="11">
    <source>
        <dbReference type="ARBA" id="ARBA00023136"/>
    </source>
</evidence>
<evidence type="ECO:0000256" key="17">
    <source>
        <dbReference type="SAM" id="SignalP"/>
    </source>
</evidence>
<proteinExistence type="predicted"/>
<dbReference type="Pfam" id="PF12810">
    <property type="entry name" value="ALK_LTK_GRD"/>
    <property type="match status" value="2"/>
</dbReference>
<evidence type="ECO:0000256" key="15">
    <source>
        <dbReference type="ARBA" id="ARBA00023180"/>
    </source>
</evidence>
<keyword evidence="7" id="KW-0547">Nucleotide-binding</keyword>
<evidence type="ECO:0000256" key="10">
    <source>
        <dbReference type="ARBA" id="ARBA00022989"/>
    </source>
</evidence>
<evidence type="ECO:0000256" key="2">
    <source>
        <dbReference type="ARBA" id="ARBA00011902"/>
    </source>
</evidence>
<feature type="chain" id="PRO_5047514244" description="receptor protein-tyrosine kinase" evidence="17">
    <location>
        <begin position="18"/>
        <end position="712"/>
    </location>
</feature>
<dbReference type="EMBL" id="CALNXK010000249">
    <property type="protein sequence ID" value="CAH3179046.1"/>
    <property type="molecule type" value="Genomic_DNA"/>
</dbReference>
<keyword evidence="6 17" id="KW-0732">Signal</keyword>
<feature type="domain" description="Apple" evidence="18">
    <location>
        <begin position="26"/>
        <end position="97"/>
    </location>
</feature>
<dbReference type="PANTHER" id="PTHR31535:SF3">
    <property type="entry name" value="REGULATORY PROTEIN ZESTE"/>
    <property type="match status" value="1"/>
</dbReference>
<dbReference type="PANTHER" id="PTHR31535">
    <property type="match status" value="1"/>
</dbReference>
<evidence type="ECO:0000313" key="19">
    <source>
        <dbReference type="EMBL" id="CAH3179046.1"/>
    </source>
</evidence>
<evidence type="ECO:0000256" key="6">
    <source>
        <dbReference type="ARBA" id="ARBA00022729"/>
    </source>
</evidence>
<evidence type="ECO:0000256" key="13">
    <source>
        <dbReference type="ARBA" id="ARBA00023157"/>
    </source>
</evidence>
<keyword evidence="4" id="KW-0808">Transferase</keyword>
<sequence length="712" mass="73970">MPSFLFFQLVLTAVLWAQGVYKSDEIRSSYLIFLEGHVMLGHVTKVQSSQGVSSCAQRCLSVPGCLSFNFAKDNSQCELNNSSSQFASHFKDLTVKQGVVYGHWITLPIMRFVFTTLGGQGPVGPTNTSGYLGTSLEGQVHLNNGIQEWKVPYTGKYFIEAFGASGANGTCANCSGWKLGGRGAKMSGFFELSSGQKLKILIGQQGQVNFDFNENPGGGGGGTFVTFADNSPLIIAGGGGGGSISIVGNLDGDSGQAGPNGTRNGGTGGSGGRKTNPGILSGTGAGLWGDGEGVNGQARSFKSGGQIVFRFFRIFRCLMFHLLFFSTFFSISTALTRFDITASSFTNLYDDYVLFDYVISSHLTQGIQACAHLCLLESNCLSFNFIKTLELFEKGLCELNRVSCRNNRNASLTNALGYVYGEFIDVKTNRFIFTTLGARGKDGPTKAQLEGYKRTSLEGQVDVQQGIQFWKVPESGTYVIEAFGASGGNGTCQTCSGWKLGGLGARIKGTFYFNKGTALKILVGQQGLVTEYFNQRPGGGGGGTFVTLVDNTIIVVAGGGGGGSLAKPSYGDGDPGQKSENGTQYGGYGGMGGFRYQIANKTFDSPDIKASSGAGYRGDGDAPKNIGITPARSFLTGGTGGGHVAVQNGGFGGGGCAVTHGGGGGGYSGGGITGTTTSGTAGGGGSFNSGLHQVNDAGVNKGHGKVIITLLQ</sequence>
<accession>A0ABN8RNM1</accession>
<keyword evidence="3" id="KW-1003">Cell membrane</keyword>
<name>A0ABN8RNM1_9CNID</name>
<evidence type="ECO:0000256" key="14">
    <source>
        <dbReference type="ARBA" id="ARBA00023170"/>
    </source>
</evidence>